<dbReference type="AlphaFoldDB" id="A0A6L3UY56"/>
<dbReference type="Proteomes" id="UP000481030">
    <property type="component" value="Unassembled WGS sequence"/>
</dbReference>
<dbReference type="EMBL" id="WBOS01000022">
    <property type="protein sequence ID" value="KAB2328974.1"/>
    <property type="molecule type" value="Genomic_DNA"/>
</dbReference>
<evidence type="ECO:0000256" key="1">
    <source>
        <dbReference type="SAM" id="Phobius"/>
    </source>
</evidence>
<proteinExistence type="predicted"/>
<comment type="caution">
    <text evidence="2">The sequence shown here is derived from an EMBL/GenBank/DDBJ whole genome shotgun (WGS) entry which is preliminary data.</text>
</comment>
<keyword evidence="3" id="KW-1185">Reference proteome</keyword>
<reference evidence="2 3" key="1">
    <citation type="journal article" date="2016" name="Antonie Van Leeuwenhoek">
        <title>Bacillus depressus sp. nov., isolated from soil of a sunflower field.</title>
        <authorList>
            <person name="Wei X."/>
            <person name="Xin D."/>
            <person name="Xin Y."/>
            <person name="Zhang H."/>
            <person name="Wang T."/>
            <person name="Zhang J."/>
        </authorList>
    </citation>
    <scope>NUCLEOTIDE SEQUENCE [LARGE SCALE GENOMIC DNA]</scope>
    <source>
        <strain evidence="2 3">BZ1</strain>
    </source>
</reference>
<keyword evidence="1" id="KW-1133">Transmembrane helix</keyword>
<keyword evidence="1" id="KW-0472">Membrane</keyword>
<sequence>MKRIKKLDWFNIAIAWFLLTHVLTVDWNHLSKADVYVNVTGVLWFILLVANYILKRKIAVADRIAQG</sequence>
<feature type="transmembrane region" description="Helical" evidence="1">
    <location>
        <begin position="35"/>
        <end position="54"/>
    </location>
</feature>
<evidence type="ECO:0000313" key="3">
    <source>
        <dbReference type="Proteomes" id="UP000481030"/>
    </source>
</evidence>
<evidence type="ECO:0000313" key="2">
    <source>
        <dbReference type="EMBL" id="KAB2328974.1"/>
    </source>
</evidence>
<keyword evidence="1" id="KW-0812">Transmembrane</keyword>
<feature type="transmembrane region" description="Helical" evidence="1">
    <location>
        <begin position="7"/>
        <end position="23"/>
    </location>
</feature>
<name>A0A6L3UY56_9BACI</name>
<accession>A0A6L3UY56</accession>
<gene>
    <name evidence="2" type="ORF">F7731_23785</name>
</gene>
<protein>
    <submittedName>
        <fullName evidence="2">Uncharacterized protein</fullName>
    </submittedName>
</protein>
<dbReference type="RefSeq" id="WP_151537272.1">
    <property type="nucleotide sequence ID" value="NZ_WBOS01000022.1"/>
</dbReference>
<organism evidence="2 3">
    <name type="scientific">Cytobacillus depressus</name>
    <dbReference type="NCBI Taxonomy" id="1602942"/>
    <lineage>
        <taxon>Bacteria</taxon>
        <taxon>Bacillati</taxon>
        <taxon>Bacillota</taxon>
        <taxon>Bacilli</taxon>
        <taxon>Bacillales</taxon>
        <taxon>Bacillaceae</taxon>
        <taxon>Cytobacillus</taxon>
    </lineage>
</organism>